<gene>
    <name evidence="1" type="ORF">Ahy_A10g050045</name>
</gene>
<sequence length="109" mass="12774">MFSSRFLSHRTTLKEPSCHLSPVAVNVNHQLVVLTVEKMERSKIIKRCVSFYEEIRSKHEDLILFFVLILFVYFKDRSSGQLSLGRRMNIRTRCEALERIVGEGDRNCI</sequence>
<organism evidence="1 2">
    <name type="scientific">Arachis hypogaea</name>
    <name type="common">Peanut</name>
    <dbReference type="NCBI Taxonomy" id="3818"/>
    <lineage>
        <taxon>Eukaryota</taxon>
        <taxon>Viridiplantae</taxon>
        <taxon>Streptophyta</taxon>
        <taxon>Embryophyta</taxon>
        <taxon>Tracheophyta</taxon>
        <taxon>Spermatophyta</taxon>
        <taxon>Magnoliopsida</taxon>
        <taxon>eudicotyledons</taxon>
        <taxon>Gunneridae</taxon>
        <taxon>Pentapetalae</taxon>
        <taxon>rosids</taxon>
        <taxon>fabids</taxon>
        <taxon>Fabales</taxon>
        <taxon>Fabaceae</taxon>
        <taxon>Papilionoideae</taxon>
        <taxon>50 kb inversion clade</taxon>
        <taxon>dalbergioids sensu lato</taxon>
        <taxon>Dalbergieae</taxon>
        <taxon>Pterocarpus clade</taxon>
        <taxon>Arachis</taxon>
    </lineage>
</organism>
<dbReference type="Proteomes" id="UP000289738">
    <property type="component" value="Chromosome A10"/>
</dbReference>
<name>A0A445B8J1_ARAHY</name>
<evidence type="ECO:0000313" key="2">
    <source>
        <dbReference type="Proteomes" id="UP000289738"/>
    </source>
</evidence>
<reference evidence="1 2" key="1">
    <citation type="submission" date="2019-01" db="EMBL/GenBank/DDBJ databases">
        <title>Sequencing of cultivated peanut Arachis hypogaea provides insights into genome evolution and oil improvement.</title>
        <authorList>
            <person name="Chen X."/>
        </authorList>
    </citation>
    <scope>NUCLEOTIDE SEQUENCE [LARGE SCALE GENOMIC DNA]</scope>
    <source>
        <strain evidence="2">cv. Fuhuasheng</strain>
        <tissue evidence="1">Leaves</tissue>
    </source>
</reference>
<protein>
    <submittedName>
        <fullName evidence="1">Uncharacterized protein</fullName>
    </submittedName>
</protein>
<accession>A0A445B8J1</accession>
<comment type="caution">
    <text evidence="1">The sequence shown here is derived from an EMBL/GenBank/DDBJ whole genome shotgun (WGS) entry which is preliminary data.</text>
</comment>
<dbReference type="EMBL" id="SDMP01000010">
    <property type="protein sequence ID" value="RYR34974.1"/>
    <property type="molecule type" value="Genomic_DNA"/>
</dbReference>
<evidence type="ECO:0000313" key="1">
    <source>
        <dbReference type="EMBL" id="RYR34974.1"/>
    </source>
</evidence>
<dbReference type="AlphaFoldDB" id="A0A445B8J1"/>
<keyword evidence="2" id="KW-1185">Reference proteome</keyword>
<proteinExistence type="predicted"/>